<evidence type="ECO:0008006" key="3">
    <source>
        <dbReference type="Google" id="ProtNLM"/>
    </source>
</evidence>
<proteinExistence type="predicted"/>
<dbReference type="AlphaFoldDB" id="A0A510UYS5"/>
<accession>A0A510UYS5</accession>
<evidence type="ECO:0000313" key="1">
    <source>
        <dbReference type="EMBL" id="GEK19823.1"/>
    </source>
</evidence>
<dbReference type="SUPFAM" id="SSF51004">
    <property type="entry name" value="C-terminal (heme d1) domain of cytochrome cd1-nitrite reductase"/>
    <property type="match status" value="1"/>
</dbReference>
<dbReference type="EMBL" id="BJUB01000001">
    <property type="protein sequence ID" value="GEK19823.1"/>
    <property type="molecule type" value="Genomic_DNA"/>
</dbReference>
<keyword evidence="2" id="KW-1185">Reference proteome</keyword>
<dbReference type="PANTHER" id="PTHR47197">
    <property type="entry name" value="PROTEIN NIRF"/>
    <property type="match status" value="1"/>
</dbReference>
<evidence type="ECO:0000313" key="2">
    <source>
        <dbReference type="Proteomes" id="UP000321118"/>
    </source>
</evidence>
<dbReference type="Gene3D" id="2.130.10.10">
    <property type="entry name" value="YVTN repeat-like/Quinoprotein amine dehydrogenase"/>
    <property type="match status" value="2"/>
</dbReference>
<gene>
    <name evidence="1" type="ORF">CXY01_03430</name>
</gene>
<comment type="caution">
    <text evidence="1">The sequence shown here is derived from an EMBL/GenBank/DDBJ whole genome shotgun (WGS) entry which is preliminary data.</text>
</comment>
<sequence length="824" mass="84558">MLRDTRPRRRPRTRVALTALVACAVVAAPLALALRYGEDAPLEAPRQVAGRAWVASPEQGTVSLLDGASREIVVSLPAPGSLAGDDLVVTQSGSSAYVVDRTLGTAARIDGATFAAGAAAGLAAPGGRPLVLEGGGAVYVLDPERRTAARAAPETLEVLVELSLAAEPGDGQAVVDDAGRLWVVDAVTGDLTWFDGTKQVEPLGLPDAQLVLVQGRAVLVDVAGGRVVRLGPDGPTGRWSCAGEWDGSPARILGSTTSDQVYSAVPADGTFVVASVGRDDCATAIELAEPGTAEFGPLAQDGRYVFVPDRTTGRTAVVDTSLGRRVADLELAGPGNRVELTSKDGIVFYNDLDSEVSGVISLEGDTWTPTEVQKFDPSTDEGVAVLGDSPAGDDATQTDGTGATDWAAVAPERDGRTAPSAPSSAVEGGPLIDGVSVRPDPAVLGQPVRLLPDVRGAVGTTWTWTITAADGTVVWTSDQPGPVDVTLEATAPASYTLSLEIVDSAGHRATSKRALDTVLVPTPHIEKFLVDDTTPGTSEIVHIAAVESGLPEGGATWQWSVTLPEKGLLFAQELPAGAPLPVRFPEPGEYEIALAVTSGTLEDVATVPVTVADRCVPALTGRRFIDLRRDGTGTFAVTADDCFVDSTVTVEVPPWLATDTASIDVVAGPIETVDGIEHTTEAAPVPVGVRVTGAPPSDGVVTGAVTLVLGDQRVPVDVRVNIPPVWTADPTCARDGSTDRAVVTATLADADAGSLDVRLTFDGVPDGPAGGYRMLPSGSSRGVYSLVVPAGVDLADVSAASIQPTDRFGAVAESRAVSLAACSS</sequence>
<protein>
    <recommendedName>
        <fullName evidence="3">PKD domain-containing protein</fullName>
    </recommendedName>
</protein>
<dbReference type="InterPro" id="IPR015943">
    <property type="entry name" value="WD40/YVTN_repeat-like_dom_sf"/>
</dbReference>
<dbReference type="PANTHER" id="PTHR47197:SF3">
    <property type="entry name" value="DIHYDRO-HEME D1 DEHYDROGENASE"/>
    <property type="match status" value="1"/>
</dbReference>
<name>A0A510UYS5_9CELL</name>
<organism evidence="1 2">
    <name type="scientific">Cellulomonas xylanilytica</name>
    <dbReference type="NCBI Taxonomy" id="233583"/>
    <lineage>
        <taxon>Bacteria</taxon>
        <taxon>Bacillati</taxon>
        <taxon>Actinomycetota</taxon>
        <taxon>Actinomycetes</taxon>
        <taxon>Micrococcales</taxon>
        <taxon>Cellulomonadaceae</taxon>
        <taxon>Cellulomonas</taxon>
    </lineage>
</organism>
<dbReference type="OrthoDB" id="3202743at2"/>
<dbReference type="RefSeq" id="WP_146925319.1">
    <property type="nucleotide sequence ID" value="NZ_BJUB01000001.1"/>
</dbReference>
<dbReference type="InterPro" id="IPR011048">
    <property type="entry name" value="Haem_d1_sf"/>
</dbReference>
<dbReference type="Proteomes" id="UP000321118">
    <property type="component" value="Unassembled WGS sequence"/>
</dbReference>
<dbReference type="InterPro" id="IPR051200">
    <property type="entry name" value="Host-pathogen_enzymatic-act"/>
</dbReference>
<reference evidence="1 2" key="1">
    <citation type="submission" date="2019-07" db="EMBL/GenBank/DDBJ databases">
        <title>Whole genome shotgun sequence of Cellulomonas xylanilytica NBRC 101102.</title>
        <authorList>
            <person name="Hosoyama A."/>
            <person name="Uohara A."/>
            <person name="Ohji S."/>
            <person name="Ichikawa N."/>
        </authorList>
    </citation>
    <scope>NUCLEOTIDE SEQUENCE [LARGE SCALE GENOMIC DNA]</scope>
    <source>
        <strain evidence="1 2">NBRC 101102</strain>
    </source>
</reference>